<keyword evidence="3" id="KW-1185">Reference proteome</keyword>
<feature type="compositionally biased region" description="Low complexity" evidence="1">
    <location>
        <begin position="1579"/>
        <end position="1589"/>
    </location>
</feature>
<protein>
    <submittedName>
        <fullName evidence="2">Uncharacterized protein</fullName>
    </submittedName>
</protein>
<name>A0A1Q9CWK2_SYMMI</name>
<reference evidence="2 3" key="1">
    <citation type="submission" date="2016-02" db="EMBL/GenBank/DDBJ databases">
        <title>Genome analysis of coral dinoflagellate symbionts highlights evolutionary adaptations to a symbiotic lifestyle.</title>
        <authorList>
            <person name="Aranda M."/>
            <person name="Li Y."/>
            <person name="Liew Y.J."/>
            <person name="Baumgarten S."/>
            <person name="Simakov O."/>
            <person name="Wilson M."/>
            <person name="Piel J."/>
            <person name="Ashoor H."/>
            <person name="Bougouffa S."/>
            <person name="Bajic V.B."/>
            <person name="Ryu T."/>
            <person name="Ravasi T."/>
            <person name="Bayer T."/>
            <person name="Micklem G."/>
            <person name="Kim H."/>
            <person name="Bhak J."/>
            <person name="Lajeunesse T.C."/>
            <person name="Voolstra C.R."/>
        </authorList>
    </citation>
    <scope>NUCLEOTIDE SEQUENCE [LARGE SCALE GENOMIC DNA]</scope>
    <source>
        <strain evidence="2 3">CCMP2467</strain>
    </source>
</reference>
<feature type="region of interest" description="Disordered" evidence="1">
    <location>
        <begin position="2176"/>
        <end position="2217"/>
    </location>
</feature>
<comment type="caution">
    <text evidence="2">The sequence shown here is derived from an EMBL/GenBank/DDBJ whole genome shotgun (WGS) entry which is preliminary data.</text>
</comment>
<proteinExistence type="predicted"/>
<dbReference type="SMART" id="SM00355">
    <property type="entry name" value="ZnF_C2H2"/>
    <property type="match status" value="2"/>
</dbReference>
<sequence length="2373" mass="256756">MAPTRKDGPQKSKGKGANTVEESQREALHFGYPQPLVAALQAIAARSTAGLFKDPVAVAADRTAQQLAQSQANILDRLGKRLSGNAKAKTALRDAANAWIGKLGQHLVALSARLQNVAERLDSDQNEAIAELQTATMNLGVGAGDQVTQALGSLGTVWTPMQEDEILRLATALRAFSSVGPGTSGSHGGIILAPSLTGFPGTALTEGPCMDGLAAHQVLVNPIVPGHASASSTPARSSTSGENMDTSGADTTAKRRWNQRGNRHPRPSKSPRRELDLSSEPWTKAATGLTPERPGRATAPDDEELIPAVSTTPLTWMTAWFQVSRQCWEHGSAVVGQLVASECQERVIPLQHLVADPAAVVAEGEEIWALLSHAVQQLESESEVLQLVERLRIWLGTCRECPSAVPQARQGLLLLAHATQGNLYNIDATGPSTAQEWLYPAELLGQDIPLTGILSATWDSLALRVLSTMPMQYGIFMLHSRFHFCWDHFWLSSRLCFVFLPLASGSDTGEIPEPLDRAISVLDFFPLSFAHRVAGPVRSIPQRRQNMTYARRQLAVFFGRPASEPPLLPCPITMLADERLHGTTLHHRIALNLGSDGVDARVVQLQSPLPGLPAEQLLFLPRDVGWNAIVLPVDLRPLGGSVCLVRCERSDTCGQVLAAALEHQGRFRALQGVLGRCSLGWFSLGSQPLILPNVDALQFAHGPEPSQVQPLFGASLEPPFTLDTLMQVSATPAGPPVELFSGFSANHAVLFTPNGLVYVEVPVFADANTYRRLVALQASPTADGIMRVWQPTGWRIVTTCVEPPVSPLRALETAIDDGRDLPSDWPTTCRAGGFGILHKEIAVSATQPLPGGPPFVLLFFPHIFTHDDISSEGAVGGYEAWDHSVRVADTLPPLLPGQVGSSPSMPSLHDWAPLPARTSGTENSPAYDIVEDVTHAASSLPAHPASDASRTGATKLGRFLGGLFLSFQTSPRVVIGLCLCHVALAMTTQSEPSSPRFVVEAPRPALDAARLAPPPAHQRLQTLWQHGAFEFDGPLWPVPSSGSQQLRFSFKLWGPEDTHILVFLGTQSAREVRTELLRIAGLSGRPRIFSASHGLSVAHVHLVMASTTAALATVLLDAGLEVWCADIPRHASPSQLLALACDLAATDALQVNTEIMPPFRHGDVLPVRLEADHLRVDLTRQILARPDLSASRWLDPVQSFYMLTHSHGLQGFQVAVGAEVTLNLLHSLLPPQERLGGSFLELPARANFPHRVFVHCGRGRDHVVFRVSEASDPSDSGFLFLFAGDFDTYADFARLLGKLQTPAARWLRALRPYGLIVSTWVTRLGPFVMVIGFGVVALLWLPMALSVNLEASITDASADHEPVRPRRLALHLPGFLRALGYTEGVDSLHVAFDTGAAGDSIMHLLFDRASVVYGHHPFDWDIAAAHIRELYQGIPVPSSRPTLVIGSQRIPPSCHLTDVPSGSIIQIPLGALPMEASHDVWDPTPWVLPGPFFQYAPARGPAGEEAISPAQGEVIDSVTQVPATREIACQTDSSYAVDHRLLSAPVVEGLVLQLQGVADCLLSLPFTELGEPTRPPPSSSSSQPAVPVFSGPPLENLSAVETSITVLVAEQDAENSHVSPGVTSPPASTAPRVSRPTSLWCILSLALLGSRDGIRITPGTSPNQQGPFRRDTVLGSGIKNLSISPRLASYKPMLITEVAQDTVTFRSGDCFRVDTTADHTPASEFARLEASSPVDRRDRRQEPLEFEGSWDIQTSGTGQHAPWAVGFRLDSDTDVDLLRPGQRPTPATVPAGETWAPVQCTFSGDFNLQYPGMWTPVQWTASSTNTLGSLNERLTRVDETWKPLLPAAVPSGPKLPTLYTPHLFPGRSSWPGCRAARYQLPILLLLPPLPRRPEGARALKGLYEQCVRHLAATWQDGHHASSENLAVCVSAPDVDTSLCVARVRLLCRILQGRSSFVYEAFAASWDRAGRFAVLLQRAVRELWPATDLPPLDVGGPTLALVARSSRALLQACRRISRHGTMLKALCHMWCSFRAGRPKAVIGAALPQTCQLCQAVLPSQHALAAHLHRMHGQVALSTQYTCGTSCLWCLLEFHNSARLRYHLQHSSPCEHGLRCVVGPVYVYGSGTKRSGKKGHLRAPIFRIAGPINATPAQRRASLDGRVCSQAELDEELQRLAPGPGFATSARSATVVPRPNPLSAEPPNATASPPGPVLLTGNTSSPSEHSWSWGAFSEFACSDDGLVASLRWDAPQPARVWAVPLEWYRCLRAFIQLSLNEPWSPATWRAVAFLRREAAPRSLDAKSSTFADATQIRQLFLRRLVTFRWLLSGLGSEHALWFRAPLAPALHAFLLHMDVGFVLLLIPPLFAQDLPHAVK</sequence>
<feature type="region of interest" description="Disordered" evidence="1">
    <location>
        <begin position="1570"/>
        <end position="1592"/>
    </location>
</feature>
<feature type="compositionally biased region" description="Low complexity" evidence="1">
    <location>
        <begin position="228"/>
        <end position="240"/>
    </location>
</feature>
<feature type="compositionally biased region" description="Polar residues" evidence="1">
    <location>
        <begin position="241"/>
        <end position="250"/>
    </location>
</feature>
<dbReference type="InterPro" id="IPR013087">
    <property type="entry name" value="Znf_C2H2_type"/>
</dbReference>
<feature type="region of interest" description="Disordered" evidence="1">
    <location>
        <begin position="225"/>
        <end position="302"/>
    </location>
</feature>
<dbReference type="EMBL" id="LSRX01000867">
    <property type="protein sequence ID" value="OLP87296.1"/>
    <property type="molecule type" value="Genomic_DNA"/>
</dbReference>
<evidence type="ECO:0000313" key="2">
    <source>
        <dbReference type="EMBL" id="OLP87296.1"/>
    </source>
</evidence>
<evidence type="ECO:0000313" key="3">
    <source>
        <dbReference type="Proteomes" id="UP000186817"/>
    </source>
</evidence>
<organism evidence="2 3">
    <name type="scientific">Symbiodinium microadriaticum</name>
    <name type="common">Dinoflagellate</name>
    <name type="synonym">Zooxanthella microadriatica</name>
    <dbReference type="NCBI Taxonomy" id="2951"/>
    <lineage>
        <taxon>Eukaryota</taxon>
        <taxon>Sar</taxon>
        <taxon>Alveolata</taxon>
        <taxon>Dinophyceae</taxon>
        <taxon>Suessiales</taxon>
        <taxon>Symbiodiniaceae</taxon>
        <taxon>Symbiodinium</taxon>
    </lineage>
</organism>
<dbReference type="OrthoDB" id="416400at2759"/>
<dbReference type="Proteomes" id="UP000186817">
    <property type="component" value="Unassembled WGS sequence"/>
</dbReference>
<feature type="compositionally biased region" description="Basic and acidic residues" evidence="1">
    <location>
        <begin position="1"/>
        <end position="10"/>
    </location>
</feature>
<feature type="region of interest" description="Disordered" evidence="1">
    <location>
        <begin position="1"/>
        <end position="24"/>
    </location>
</feature>
<accession>A0A1Q9CWK2</accession>
<feature type="compositionally biased region" description="Basic residues" evidence="1">
    <location>
        <begin position="254"/>
        <end position="270"/>
    </location>
</feature>
<gene>
    <name evidence="2" type="ORF">AK812_SmicGene31488</name>
</gene>
<evidence type="ECO:0000256" key="1">
    <source>
        <dbReference type="SAM" id="MobiDB-lite"/>
    </source>
</evidence>